<dbReference type="Gene3D" id="3.80.30.20">
    <property type="entry name" value="tm_1862 like domain"/>
    <property type="match status" value="1"/>
</dbReference>
<protein>
    <submittedName>
        <fullName evidence="8">Putative variant cofactor biosynthesis B12-binding domain/radical SAM domain protein 1</fullName>
    </submittedName>
</protein>
<evidence type="ECO:0000256" key="1">
    <source>
        <dbReference type="ARBA" id="ARBA00001966"/>
    </source>
</evidence>
<dbReference type="Pfam" id="PF04055">
    <property type="entry name" value="Radical_SAM"/>
    <property type="match status" value="1"/>
</dbReference>
<dbReference type="GO" id="GO:0051539">
    <property type="term" value="F:4 iron, 4 sulfur cluster binding"/>
    <property type="evidence" value="ECO:0007669"/>
    <property type="project" value="UniProtKB-KW"/>
</dbReference>
<dbReference type="InterPro" id="IPR023404">
    <property type="entry name" value="rSAM_horseshoe"/>
</dbReference>
<dbReference type="SFLD" id="SFLDG01082">
    <property type="entry name" value="B12-binding_domain_containing"/>
    <property type="match status" value="1"/>
</dbReference>
<name>A0A1I2TF85_9FIRM</name>
<keyword evidence="2" id="KW-0949">S-adenosyl-L-methionine</keyword>
<keyword evidence="9" id="KW-1185">Reference proteome</keyword>
<evidence type="ECO:0000256" key="5">
    <source>
        <dbReference type="ARBA" id="ARBA00023014"/>
    </source>
</evidence>
<dbReference type="InterPro" id="IPR051198">
    <property type="entry name" value="BchE-like"/>
</dbReference>
<keyword evidence="3" id="KW-0479">Metal-binding</keyword>
<dbReference type="GO" id="GO:0005829">
    <property type="term" value="C:cytosol"/>
    <property type="evidence" value="ECO:0007669"/>
    <property type="project" value="TreeGrafter"/>
</dbReference>
<evidence type="ECO:0000259" key="6">
    <source>
        <dbReference type="PROSITE" id="PS51332"/>
    </source>
</evidence>
<reference evidence="9" key="1">
    <citation type="submission" date="2016-10" db="EMBL/GenBank/DDBJ databases">
        <authorList>
            <person name="Varghese N."/>
            <person name="Submissions S."/>
        </authorList>
    </citation>
    <scope>NUCLEOTIDE SEQUENCE [LARGE SCALE GENOMIC DNA]</scope>
    <source>
        <strain evidence="9">DSM 17038</strain>
    </source>
</reference>
<evidence type="ECO:0000313" key="9">
    <source>
        <dbReference type="Proteomes" id="UP000199337"/>
    </source>
</evidence>
<dbReference type="SUPFAM" id="SSF102114">
    <property type="entry name" value="Radical SAM enzymes"/>
    <property type="match status" value="1"/>
</dbReference>
<dbReference type="GO" id="GO:0031419">
    <property type="term" value="F:cobalamin binding"/>
    <property type="evidence" value="ECO:0007669"/>
    <property type="project" value="InterPro"/>
</dbReference>
<dbReference type="CDD" id="cd01335">
    <property type="entry name" value="Radical_SAM"/>
    <property type="match status" value="1"/>
</dbReference>
<evidence type="ECO:0000256" key="4">
    <source>
        <dbReference type="ARBA" id="ARBA00023004"/>
    </source>
</evidence>
<comment type="cofactor">
    <cofactor evidence="1">
        <name>[4Fe-4S] cluster</name>
        <dbReference type="ChEBI" id="CHEBI:49883"/>
    </cofactor>
</comment>
<dbReference type="PROSITE" id="PS51918">
    <property type="entry name" value="RADICAL_SAM"/>
    <property type="match status" value="1"/>
</dbReference>
<dbReference type="SFLD" id="SFLDS00029">
    <property type="entry name" value="Radical_SAM"/>
    <property type="match status" value="1"/>
</dbReference>
<dbReference type="InterPro" id="IPR034466">
    <property type="entry name" value="Methyltransferase_Class_B"/>
</dbReference>
<feature type="domain" description="B12-binding" evidence="6">
    <location>
        <begin position="7"/>
        <end position="149"/>
    </location>
</feature>
<organism evidence="8 9">
    <name type="scientific">Desulfotruncus arcticus DSM 17038</name>
    <dbReference type="NCBI Taxonomy" id="1121424"/>
    <lineage>
        <taxon>Bacteria</taxon>
        <taxon>Bacillati</taxon>
        <taxon>Bacillota</taxon>
        <taxon>Clostridia</taxon>
        <taxon>Eubacteriales</taxon>
        <taxon>Desulfallaceae</taxon>
        <taxon>Desulfotruncus</taxon>
    </lineage>
</organism>
<gene>
    <name evidence="8" type="ORF">SAMN05660649_02219</name>
</gene>
<dbReference type="SFLD" id="SFLDG01123">
    <property type="entry name" value="methyltransferase_(Class_B)"/>
    <property type="match status" value="1"/>
</dbReference>
<dbReference type="PANTHER" id="PTHR43409">
    <property type="entry name" value="ANAEROBIC MAGNESIUM-PROTOPORPHYRIN IX MONOMETHYL ESTER CYCLASE-RELATED"/>
    <property type="match status" value="1"/>
</dbReference>
<dbReference type="EMBL" id="FOOX01000007">
    <property type="protein sequence ID" value="SFG63505.1"/>
    <property type="molecule type" value="Genomic_DNA"/>
</dbReference>
<dbReference type="Proteomes" id="UP000199337">
    <property type="component" value="Unassembled WGS sequence"/>
</dbReference>
<feature type="domain" description="Radical SAM core" evidence="7">
    <location>
        <begin position="190"/>
        <end position="423"/>
    </location>
</feature>
<dbReference type="NCBIfam" id="TIGR04385">
    <property type="entry name" value="B12_rSAM_cofa1"/>
    <property type="match status" value="1"/>
</dbReference>
<keyword evidence="4" id="KW-0408">Iron</keyword>
<proteinExistence type="predicted"/>
<dbReference type="Pfam" id="PF02310">
    <property type="entry name" value="B12-binding"/>
    <property type="match status" value="1"/>
</dbReference>
<keyword evidence="5" id="KW-0411">Iron-sulfur</keyword>
<dbReference type="PROSITE" id="PS51332">
    <property type="entry name" value="B12_BINDING"/>
    <property type="match status" value="1"/>
</dbReference>
<dbReference type="RefSeq" id="WP_092471437.1">
    <property type="nucleotide sequence ID" value="NZ_FOOX01000007.1"/>
</dbReference>
<dbReference type="Gene3D" id="3.40.50.280">
    <property type="entry name" value="Cobalamin-binding domain"/>
    <property type="match status" value="1"/>
</dbReference>
<dbReference type="InterPro" id="IPR006638">
    <property type="entry name" value="Elp3/MiaA/NifB-like_rSAM"/>
</dbReference>
<dbReference type="GO" id="GO:0046872">
    <property type="term" value="F:metal ion binding"/>
    <property type="evidence" value="ECO:0007669"/>
    <property type="project" value="UniProtKB-KW"/>
</dbReference>
<dbReference type="GO" id="GO:0003824">
    <property type="term" value="F:catalytic activity"/>
    <property type="evidence" value="ECO:0007669"/>
    <property type="project" value="InterPro"/>
</dbReference>
<dbReference type="InterPro" id="IPR058240">
    <property type="entry name" value="rSAM_sf"/>
</dbReference>
<evidence type="ECO:0000259" key="7">
    <source>
        <dbReference type="PROSITE" id="PS51918"/>
    </source>
</evidence>
<dbReference type="InterPro" id="IPR007197">
    <property type="entry name" value="rSAM"/>
</dbReference>
<evidence type="ECO:0000256" key="2">
    <source>
        <dbReference type="ARBA" id="ARBA00022691"/>
    </source>
</evidence>
<dbReference type="InterPro" id="IPR030837">
    <property type="entry name" value="BzaD-like"/>
</dbReference>
<dbReference type="InterPro" id="IPR006158">
    <property type="entry name" value="Cobalamin-bd"/>
</dbReference>
<evidence type="ECO:0000313" key="8">
    <source>
        <dbReference type="EMBL" id="SFG63505.1"/>
    </source>
</evidence>
<evidence type="ECO:0000256" key="3">
    <source>
        <dbReference type="ARBA" id="ARBA00022723"/>
    </source>
</evidence>
<sequence>MKILLVQTPSVESKTSERVYPIGIVTLGTHLIRAGHQVVLLDMNLEADAYGALKDKLLTEQPDAVGLSLRNIDPLANKTSSLIPPFAITTRLVHVVLPNASIVAGGTGFSLFPRRIMEELPEIRYGIKGEAEYSFPKLLKDFEQPGELAGLCYRKNGQVMINPAVLDFTFEDYLVPDRDLLPPDLYRDINDYVPAFGLETKRGCPLNCAYCVYPGLQGKIMRCRKPAEVVDEMEMLQARYGLRDFHFNDPVVNLPVGHLEEICEEILRRKLQVTWTGFFRENVLDLEKVKLYEKSGCSCFSFSPDGFCQASLEVLRKNLKVSDIIKAAELTAQTGVIVIYHFMTNVPGENTGTIEQAKSLIDQLYEIHTPKRNLGAIVLNNIRIMPGTPIEAIARSDGEIDADTDLLYPVYYNPKKHETLRYALETYHMTKNVFMWQKVEV</sequence>
<dbReference type="SMART" id="SM00729">
    <property type="entry name" value="Elp3"/>
    <property type="match status" value="1"/>
</dbReference>
<accession>A0A1I2TF85</accession>
<dbReference type="PANTHER" id="PTHR43409:SF16">
    <property type="entry name" value="SLR0320 PROTEIN"/>
    <property type="match status" value="1"/>
</dbReference>
<dbReference type="OrthoDB" id="9801424at2"/>
<dbReference type="AlphaFoldDB" id="A0A1I2TF85"/>
<dbReference type="STRING" id="341036.SAMN05660649_02219"/>